<reference evidence="5 6" key="1">
    <citation type="submission" date="2011-08" db="EMBL/GenBank/DDBJ databases">
        <title>The Genome Sequence of Clostridium citroniae WAL-17108.</title>
        <authorList>
            <consortium name="The Broad Institute Genome Sequencing Platform"/>
            <person name="Earl A."/>
            <person name="Ward D."/>
            <person name="Feldgarden M."/>
            <person name="Gevers D."/>
            <person name="Finegold S.M."/>
            <person name="Summanen P.H."/>
            <person name="Molitoris D.R."/>
            <person name="Vaisanen M.L."/>
            <person name="Daigneault M."/>
            <person name="Allen-Vercoe E."/>
            <person name="Young S.K."/>
            <person name="Zeng Q."/>
            <person name="Gargeya S."/>
            <person name="Fitzgerald M."/>
            <person name="Haas B."/>
            <person name="Abouelleil A."/>
            <person name="Alvarado L."/>
            <person name="Arachchi H.M."/>
            <person name="Berlin A."/>
            <person name="Brown A."/>
            <person name="Chapman S.B."/>
            <person name="Chen Z."/>
            <person name="Dunbar C."/>
            <person name="Freedman E."/>
            <person name="Gearin G."/>
            <person name="Gellesch M."/>
            <person name="Goldberg J."/>
            <person name="Griggs A."/>
            <person name="Gujja S."/>
            <person name="Heiman D."/>
            <person name="Howarth C."/>
            <person name="Larson L."/>
            <person name="Lui A."/>
            <person name="MacDonald P.J.P."/>
            <person name="Montmayeur A."/>
            <person name="Murphy C."/>
            <person name="Neiman D."/>
            <person name="Pearson M."/>
            <person name="Priest M."/>
            <person name="Roberts A."/>
            <person name="Saif S."/>
            <person name="Shea T."/>
            <person name="Shenoy N."/>
            <person name="Sisk P."/>
            <person name="Stolte C."/>
            <person name="Sykes S."/>
            <person name="Wortman J."/>
            <person name="Nusbaum C."/>
            <person name="Birren B."/>
        </authorList>
    </citation>
    <scope>NUCLEOTIDE SEQUENCE [LARGE SCALE GENOMIC DNA]</scope>
    <source>
        <strain evidence="5 6">WAL-17108</strain>
    </source>
</reference>
<feature type="domain" description="UvrB interaction" evidence="4">
    <location>
        <begin position="136"/>
        <end position="223"/>
    </location>
</feature>
<dbReference type="PANTHER" id="PTHR24029">
    <property type="entry name" value="UVRABC SYSTEM PROTEIN B"/>
    <property type="match status" value="1"/>
</dbReference>
<dbReference type="GO" id="GO:0003677">
    <property type="term" value="F:DNA binding"/>
    <property type="evidence" value="ECO:0007669"/>
    <property type="project" value="InterPro"/>
</dbReference>
<dbReference type="SUPFAM" id="SSF52540">
    <property type="entry name" value="P-loop containing nucleoside triphosphate hydrolases"/>
    <property type="match status" value="2"/>
</dbReference>
<dbReference type="EMBL" id="ADLJ01000030">
    <property type="protein sequence ID" value="EHE97174.1"/>
    <property type="molecule type" value="Genomic_DNA"/>
</dbReference>
<feature type="region of interest" description="Disordered" evidence="3">
    <location>
        <begin position="440"/>
        <end position="471"/>
    </location>
</feature>
<evidence type="ECO:0000313" key="6">
    <source>
        <dbReference type="Proteomes" id="UP000003763"/>
    </source>
</evidence>
<dbReference type="GO" id="GO:0006289">
    <property type="term" value="P:nucleotide-excision repair"/>
    <property type="evidence" value="ECO:0007669"/>
    <property type="project" value="InterPro"/>
</dbReference>
<gene>
    <name evidence="5" type="ORF">HMPREF9469_03829</name>
</gene>
<dbReference type="Pfam" id="PF17757">
    <property type="entry name" value="UvrB_inter"/>
    <property type="match status" value="1"/>
</dbReference>
<dbReference type="HOGENOM" id="CLU_005122_1_1_9"/>
<dbReference type="InterPro" id="IPR027417">
    <property type="entry name" value="P-loop_NTPase"/>
</dbReference>
<evidence type="ECO:0000313" key="5">
    <source>
        <dbReference type="EMBL" id="EHE97174.1"/>
    </source>
</evidence>
<organism evidence="5 6">
    <name type="scientific">[Clostridium] citroniae WAL-17108</name>
    <dbReference type="NCBI Taxonomy" id="742733"/>
    <lineage>
        <taxon>Bacteria</taxon>
        <taxon>Bacillati</taxon>
        <taxon>Bacillota</taxon>
        <taxon>Clostridia</taxon>
        <taxon>Lachnospirales</taxon>
        <taxon>Lachnospiraceae</taxon>
        <taxon>Enterocloster</taxon>
    </lineage>
</organism>
<dbReference type="Proteomes" id="UP000003763">
    <property type="component" value="Unassembled WGS sequence"/>
</dbReference>
<dbReference type="PANTHER" id="PTHR24029:SF1">
    <property type="entry name" value="TRANSCRIPTION-REPAIR-COUPLING FACTOR"/>
    <property type="match status" value="1"/>
</dbReference>
<keyword evidence="1" id="KW-0547">Nucleotide-binding</keyword>
<proteinExistence type="predicted"/>
<accession>G5HN03</accession>
<dbReference type="InterPro" id="IPR004807">
    <property type="entry name" value="UvrB"/>
</dbReference>
<dbReference type="InterPro" id="IPR041471">
    <property type="entry name" value="UvrB_inter"/>
</dbReference>
<evidence type="ECO:0000256" key="1">
    <source>
        <dbReference type="ARBA" id="ARBA00022741"/>
    </source>
</evidence>
<evidence type="ECO:0000259" key="4">
    <source>
        <dbReference type="Pfam" id="PF17757"/>
    </source>
</evidence>
<dbReference type="PATRIC" id="fig|742733.3.peg.3973"/>
<sequence length="471" mass="54188">MENPLLELQEYDNLVQALKKEKGPLQVTGTLDSQKVHLMYELGEETGVPWKLVVTYDDTRAKEIYDDFRNFTKQVWLYPAKDLLFYSADIHGNLMTRQRIAVLKHLMEEKGGIIVTTMDGLMDHLLPLQFLKEQAITVESGQVIDLDLWRQRLTAMGYERMAQVDGMGQFSIRGGIIDIFPLTEDVPFRIELWDDEVDSIRTFDLESQRSVEQLDEVTIYPAAEVVLDKTQLDAGIARLRKEEKTYEKALRDQHKPEEAHRIHSIIEELSDGLEEGWKIGGLDAYIRYFCPDTVSFLEYFPRGESVVYLDEPARLREKGETVELEFRESMVHRLEKGYLLPGQTELLYPVAEVLARLQKPHTVMLTGLDQKLPGMKINHKFSIDVKNVNSYQNSFEILIKDLTRWKKEGYRVILLSASRTRASRLASDLREYDLRAYCPDGGEDAGDREPAAHSSKTGGDHGHLRQPSPWL</sequence>
<dbReference type="Gene3D" id="3.40.50.11180">
    <property type="match status" value="1"/>
</dbReference>
<dbReference type="GO" id="GO:0009380">
    <property type="term" value="C:excinuclease repair complex"/>
    <property type="evidence" value="ECO:0007669"/>
    <property type="project" value="InterPro"/>
</dbReference>
<protein>
    <recommendedName>
        <fullName evidence="4">UvrB interaction domain-containing protein</fullName>
    </recommendedName>
</protein>
<dbReference type="AlphaFoldDB" id="G5HN03"/>
<dbReference type="eggNOG" id="COG1197">
    <property type="taxonomic scope" value="Bacteria"/>
</dbReference>
<evidence type="ECO:0000256" key="2">
    <source>
        <dbReference type="ARBA" id="ARBA00022840"/>
    </source>
</evidence>
<keyword evidence="2" id="KW-0067">ATP-binding</keyword>
<dbReference type="Gene3D" id="3.30.2060.10">
    <property type="entry name" value="Penicillin-binding protein 1b domain"/>
    <property type="match status" value="1"/>
</dbReference>
<dbReference type="GO" id="GO:0016887">
    <property type="term" value="F:ATP hydrolysis activity"/>
    <property type="evidence" value="ECO:0007669"/>
    <property type="project" value="InterPro"/>
</dbReference>
<evidence type="ECO:0000256" key="3">
    <source>
        <dbReference type="SAM" id="MobiDB-lite"/>
    </source>
</evidence>
<comment type="caution">
    <text evidence="5">The sequence shown here is derived from an EMBL/GenBank/DDBJ whole genome shotgun (WGS) entry which is preliminary data.</text>
</comment>
<dbReference type="GO" id="GO:0005524">
    <property type="term" value="F:ATP binding"/>
    <property type="evidence" value="ECO:0007669"/>
    <property type="project" value="UniProtKB-KW"/>
</dbReference>
<name>G5HN03_9FIRM</name>